<dbReference type="EMBL" id="FOWX01000025">
    <property type="protein sequence ID" value="SFP93837.1"/>
    <property type="molecule type" value="Genomic_DNA"/>
</dbReference>
<protein>
    <recommendedName>
        <fullName evidence="3">Photosynthesis system II assembly factor Ycf48/Hcf136-like domain-containing protein</fullName>
    </recommendedName>
</protein>
<dbReference type="InterPro" id="IPR028203">
    <property type="entry name" value="PSII_CF48-like_dom"/>
</dbReference>
<dbReference type="SUPFAM" id="SSF110296">
    <property type="entry name" value="Oligoxyloglucan reducing end-specific cellobiohydrolase"/>
    <property type="match status" value="1"/>
</dbReference>
<dbReference type="Pfam" id="PF14870">
    <property type="entry name" value="PSII_BNR"/>
    <property type="match status" value="2"/>
</dbReference>
<gene>
    <name evidence="4" type="ORF">SAMN05216190_12519</name>
</gene>
<evidence type="ECO:0000313" key="4">
    <source>
        <dbReference type="EMBL" id="SFP93837.1"/>
    </source>
</evidence>
<dbReference type="PANTHER" id="PTHR47199:SF2">
    <property type="entry name" value="PHOTOSYSTEM II STABILITY_ASSEMBLY FACTOR HCF136, CHLOROPLASTIC"/>
    <property type="match status" value="1"/>
</dbReference>
<proteinExistence type="predicted"/>
<evidence type="ECO:0000313" key="5">
    <source>
        <dbReference type="Proteomes" id="UP000198784"/>
    </source>
</evidence>
<accession>A0A1I5UFM7</accession>
<dbReference type="GO" id="GO:0009523">
    <property type="term" value="C:photosystem II"/>
    <property type="evidence" value="ECO:0007669"/>
    <property type="project" value="UniProtKB-KW"/>
</dbReference>
<feature type="domain" description="Photosynthesis system II assembly factor Ycf48/Hcf136-like" evidence="3">
    <location>
        <begin position="188"/>
        <end position="306"/>
    </location>
</feature>
<feature type="domain" description="Photosynthesis system II assembly factor Ycf48/Hcf136-like" evidence="3">
    <location>
        <begin position="94"/>
        <end position="139"/>
    </location>
</feature>
<keyword evidence="1" id="KW-0602">Photosynthesis</keyword>
<dbReference type="OrthoDB" id="9813892at2"/>
<dbReference type="AlphaFoldDB" id="A0A1I5UFM7"/>
<evidence type="ECO:0000259" key="3">
    <source>
        <dbReference type="Pfam" id="PF14870"/>
    </source>
</evidence>
<dbReference type="GO" id="GO:0015979">
    <property type="term" value="P:photosynthesis"/>
    <property type="evidence" value="ECO:0007669"/>
    <property type="project" value="UniProtKB-KW"/>
</dbReference>
<dbReference type="PANTHER" id="PTHR47199">
    <property type="entry name" value="PHOTOSYSTEM II STABILITY/ASSEMBLY FACTOR HCF136, CHLOROPLASTIC"/>
    <property type="match status" value="1"/>
</dbReference>
<organism evidence="4 5">
    <name type="scientific">Pseudomonas borbori</name>
    <dbReference type="NCBI Taxonomy" id="289003"/>
    <lineage>
        <taxon>Bacteria</taxon>
        <taxon>Pseudomonadati</taxon>
        <taxon>Pseudomonadota</taxon>
        <taxon>Gammaproteobacteria</taxon>
        <taxon>Pseudomonadales</taxon>
        <taxon>Pseudomonadaceae</taxon>
        <taxon>Pseudomonas</taxon>
    </lineage>
</organism>
<evidence type="ECO:0000256" key="1">
    <source>
        <dbReference type="ARBA" id="ARBA00022531"/>
    </source>
</evidence>
<dbReference type="Gene3D" id="2.130.10.10">
    <property type="entry name" value="YVTN repeat-like/Quinoprotein amine dehydrogenase"/>
    <property type="match status" value="2"/>
</dbReference>
<dbReference type="Proteomes" id="UP000198784">
    <property type="component" value="Unassembled WGS sequence"/>
</dbReference>
<evidence type="ECO:0000256" key="2">
    <source>
        <dbReference type="ARBA" id="ARBA00023276"/>
    </source>
</evidence>
<sequence length="383" mass="41539">MIGADLEMFCLLRNRQLARLLRRSLPSIIAVLSTMMLVAVAEAAPSSVIDSLRTPAQQIDTRLPTPLIGVARAGNDLFSVGPHGLILRSSDSGKSWEQVPSPVASDLVQVRFRDAQHGWIVGHDSLLLHTSDGGRSWAVQLDGRSLLTLLREFYGQRADNGDSVAQDMLQEIDLAMGTSASPDVLAAPLLDVLFDANGQGFVVGAFGMILRSTDDGATWEPWVERTENDRRMHLYALAEHRGRFFVSGEQGLLMHLDQQSQRFVMLETPYSGTLFGVHAASDLLLVHGLRGNLFVSRDQGQEWLKIETGLTASLVSAVEQDSQLILVSQNGEMIALDRGSLQVTPLRAANAGEVHAASATDKAGRLVVTRFSGAQVVEIAQAK</sequence>
<dbReference type="InterPro" id="IPR015943">
    <property type="entry name" value="WD40/YVTN_repeat-like_dom_sf"/>
</dbReference>
<keyword evidence="5" id="KW-1185">Reference proteome</keyword>
<dbReference type="RefSeq" id="WP_090503234.1">
    <property type="nucleotide sequence ID" value="NZ_FOWX01000025.1"/>
</dbReference>
<name>A0A1I5UFM7_9PSED</name>
<keyword evidence="2" id="KW-0604">Photosystem II</keyword>
<dbReference type="STRING" id="289003.SAMN05216190_12519"/>
<reference evidence="5" key="1">
    <citation type="submission" date="2016-10" db="EMBL/GenBank/DDBJ databases">
        <authorList>
            <person name="Varghese N."/>
            <person name="Submissions S."/>
        </authorList>
    </citation>
    <scope>NUCLEOTIDE SEQUENCE [LARGE SCALE GENOMIC DNA]</scope>
    <source>
        <strain evidence="5">DSM 17834</strain>
    </source>
</reference>